<dbReference type="EMBL" id="PITJ01000378">
    <property type="protein sequence ID" value="TBU02986.1"/>
    <property type="molecule type" value="Genomic_DNA"/>
</dbReference>
<dbReference type="CDD" id="cd00180">
    <property type="entry name" value="PKc"/>
    <property type="match status" value="1"/>
</dbReference>
<proteinExistence type="predicted"/>
<dbReference type="GO" id="GO:0005524">
    <property type="term" value="F:ATP binding"/>
    <property type="evidence" value="ECO:0007669"/>
    <property type="project" value="UniProtKB-KW"/>
</dbReference>
<dbReference type="Proteomes" id="UP000292362">
    <property type="component" value="Unassembled WGS sequence"/>
</dbReference>
<dbReference type="InterPro" id="IPR011009">
    <property type="entry name" value="Kinase-like_dom_sf"/>
</dbReference>
<feature type="chain" id="PRO_5020627884" evidence="7">
    <location>
        <begin position="28"/>
        <end position="427"/>
    </location>
</feature>
<dbReference type="PANTHER" id="PTHR24345">
    <property type="entry name" value="SERINE/THREONINE-PROTEIN KINASE PLK"/>
    <property type="match status" value="1"/>
</dbReference>
<dbReference type="PROSITE" id="PS50011">
    <property type="entry name" value="PROTEIN_KINASE_DOM"/>
    <property type="match status" value="1"/>
</dbReference>
<feature type="domain" description="Protein kinase" evidence="8">
    <location>
        <begin position="47"/>
        <end position="280"/>
    </location>
</feature>
<accession>A0A4Q9L6R3</accession>
<reference evidence="9 10" key="1">
    <citation type="submission" date="2017-12" db="EMBL/GenBank/DDBJ databases">
        <authorList>
            <person name="Pombert J.-F."/>
            <person name="Haag K.L."/>
            <person name="Ebert D."/>
        </authorList>
    </citation>
    <scope>NUCLEOTIDE SEQUENCE [LARGE SCALE GENOMIC DNA]</scope>
    <source>
        <strain evidence="9">FI-OER-3-3</strain>
    </source>
</reference>
<feature type="compositionally biased region" description="Basic and acidic residues" evidence="6">
    <location>
        <begin position="410"/>
        <end position="427"/>
    </location>
</feature>
<evidence type="ECO:0000256" key="5">
    <source>
        <dbReference type="ARBA" id="ARBA00022840"/>
    </source>
</evidence>
<evidence type="ECO:0000256" key="7">
    <source>
        <dbReference type="SAM" id="SignalP"/>
    </source>
</evidence>
<evidence type="ECO:0000256" key="1">
    <source>
        <dbReference type="ARBA" id="ARBA00022527"/>
    </source>
</evidence>
<organism evidence="9 10">
    <name type="scientific">Hamiltosporidium tvaerminnensis</name>
    <dbReference type="NCBI Taxonomy" id="1176355"/>
    <lineage>
        <taxon>Eukaryota</taxon>
        <taxon>Fungi</taxon>
        <taxon>Fungi incertae sedis</taxon>
        <taxon>Microsporidia</taxon>
        <taxon>Dubosqiidae</taxon>
        <taxon>Hamiltosporidium</taxon>
    </lineage>
</organism>
<keyword evidence="1" id="KW-0723">Serine/threonine-protein kinase</keyword>
<gene>
    <name evidence="9" type="ORF">CWI37_0378p0010</name>
</gene>
<dbReference type="Gene3D" id="1.10.510.10">
    <property type="entry name" value="Transferase(Phosphotransferase) domain 1"/>
    <property type="match status" value="1"/>
</dbReference>
<keyword evidence="4 9" id="KW-0418">Kinase</keyword>
<dbReference type="Pfam" id="PF00069">
    <property type="entry name" value="Pkinase"/>
    <property type="match status" value="1"/>
</dbReference>
<evidence type="ECO:0000256" key="3">
    <source>
        <dbReference type="ARBA" id="ARBA00022741"/>
    </source>
</evidence>
<evidence type="ECO:0000259" key="8">
    <source>
        <dbReference type="PROSITE" id="PS50011"/>
    </source>
</evidence>
<dbReference type="VEuPathDB" id="MicrosporidiaDB:CWI37_0378p0010"/>
<dbReference type="PANTHER" id="PTHR24345:SF0">
    <property type="entry name" value="CELL CYCLE SERINE_THREONINE-PROTEIN KINASE CDC5_MSD2"/>
    <property type="match status" value="1"/>
</dbReference>
<feature type="signal peptide" evidence="7">
    <location>
        <begin position="1"/>
        <end position="27"/>
    </location>
</feature>
<evidence type="ECO:0000256" key="6">
    <source>
        <dbReference type="SAM" id="MobiDB-lite"/>
    </source>
</evidence>
<evidence type="ECO:0000256" key="4">
    <source>
        <dbReference type="ARBA" id="ARBA00022777"/>
    </source>
</evidence>
<name>A0A4Q9L6R3_9MICR</name>
<evidence type="ECO:0000313" key="10">
    <source>
        <dbReference type="Proteomes" id="UP000292362"/>
    </source>
</evidence>
<dbReference type="InterPro" id="IPR000719">
    <property type="entry name" value="Prot_kinase_dom"/>
</dbReference>
<comment type="caution">
    <text evidence="9">The sequence shown here is derived from an EMBL/GenBank/DDBJ whole genome shotgun (WGS) entry which is preliminary data.</text>
</comment>
<evidence type="ECO:0000313" key="9">
    <source>
        <dbReference type="EMBL" id="TBU02986.1"/>
    </source>
</evidence>
<dbReference type="GO" id="GO:0005634">
    <property type="term" value="C:nucleus"/>
    <property type="evidence" value="ECO:0007669"/>
    <property type="project" value="TreeGrafter"/>
</dbReference>
<protein>
    <submittedName>
        <fullName evidence="9">Protein kinase domain-containing protein</fullName>
    </submittedName>
</protein>
<dbReference type="AlphaFoldDB" id="A0A4Q9L6R3"/>
<keyword evidence="3" id="KW-0547">Nucleotide-binding</keyword>
<keyword evidence="2" id="KW-0808">Transferase</keyword>
<feature type="region of interest" description="Disordered" evidence="6">
    <location>
        <begin position="401"/>
        <end position="427"/>
    </location>
</feature>
<dbReference type="SUPFAM" id="SSF56112">
    <property type="entry name" value="Protein kinase-like (PK-like)"/>
    <property type="match status" value="1"/>
</dbReference>
<keyword evidence="5" id="KW-0067">ATP-binding</keyword>
<evidence type="ECO:0000256" key="2">
    <source>
        <dbReference type="ARBA" id="ARBA00022679"/>
    </source>
</evidence>
<dbReference type="GO" id="GO:0004674">
    <property type="term" value="F:protein serine/threonine kinase activity"/>
    <property type="evidence" value="ECO:0007669"/>
    <property type="project" value="UniProtKB-KW"/>
</dbReference>
<sequence length="427" mass="50339">MHLLNKSFMKFICKLLIYKILVCIIDCSNINFTESITFIKNGVSEAFLPIKHLGFGVQGNVYLVQKNGTDELYALKVQVKRNRRVLITLNLFKNYLKHENIVKFYNFKEDSTNDYLLFEYLPITLEKYLASKKKTFLNFTFIMKQILDAFNFLKTRNIVLGDFKFDNVMLENNLKVKLIDFGIAHFENYQYIWFTDNDIRTGKNNRGRFSYIAPEIRNGRVYKSNSDIYSFAFVFRKFLTKSESNFINNNDGINDLLNICLEDDPNVRISADVAPFHPLFNVLYSFVFCFANLENFGISNEETKIKIMNKVLIYEHPEYSFALQCCCSEDKKEFTKFKYSVDQINMQCTDYSMKIANERTKELAEFRAIIGDAVLPIQHLTFGYYNELKNIFNVIKPENYKTKQTQKKRQNPDTKTPKEPQKRRLNH</sequence>
<keyword evidence="7" id="KW-0732">Signal</keyword>